<evidence type="ECO:0000313" key="1">
    <source>
        <dbReference type="EMBL" id="QPK10836.1"/>
    </source>
</evidence>
<gene>
    <name evidence="1" type="ORF">HER27_009965</name>
</gene>
<proteinExistence type="predicted"/>
<dbReference type="EMBL" id="CP064931">
    <property type="protein sequence ID" value="QPK10836.1"/>
    <property type="molecule type" value="Genomic_DNA"/>
</dbReference>
<protein>
    <submittedName>
        <fullName evidence="1">DNA repair protein RadC</fullName>
    </submittedName>
</protein>
<dbReference type="AlphaFoldDB" id="A0A7X6F3R6"/>
<organism evidence="1 2">
    <name type="scientific">Rhizobium phaseoli</name>
    <dbReference type="NCBI Taxonomy" id="396"/>
    <lineage>
        <taxon>Bacteria</taxon>
        <taxon>Pseudomonadati</taxon>
        <taxon>Pseudomonadota</taxon>
        <taxon>Alphaproteobacteria</taxon>
        <taxon>Hyphomicrobiales</taxon>
        <taxon>Rhizobiaceae</taxon>
        <taxon>Rhizobium/Agrobacterium group</taxon>
        <taxon>Rhizobium</taxon>
    </lineage>
</organism>
<accession>A0A7X6F3R6</accession>
<evidence type="ECO:0000313" key="2">
    <source>
        <dbReference type="Proteomes" id="UP000540266"/>
    </source>
</evidence>
<reference evidence="1 2" key="1">
    <citation type="submission" date="2020-11" db="EMBL/GenBank/DDBJ databases">
        <title>Indigenous Rhizobia Nodulating Common beans in Western Kenya.</title>
        <authorList>
            <person name="Wekesa C.S."/>
            <person name="Oelmueller R."/>
            <person name="Furch A.C."/>
        </authorList>
    </citation>
    <scope>NUCLEOTIDE SEQUENCE [LARGE SCALE GENOMIC DNA]</scope>
    <source>
        <strain evidence="2">BS3</strain>
    </source>
</reference>
<sequence>MTKVIIDAAKALAIIVHDQIIIGKNGHVGLKGLTLIEHRSG</sequence>
<dbReference type="Proteomes" id="UP000540266">
    <property type="component" value="Chromosome"/>
</dbReference>
<name>A0A7X6F3R6_9HYPH</name>